<accession>W0EDC1</accession>
<dbReference type="InterPro" id="IPR049718">
    <property type="entry name" value="AKO59007-like"/>
</dbReference>
<dbReference type="AlphaFoldDB" id="W0EDC1"/>
<dbReference type="InterPro" id="IPR035198">
    <property type="entry name" value="SU10_MCP"/>
</dbReference>
<dbReference type="EMBL" id="CP007032">
    <property type="protein sequence ID" value="AHF07169.1"/>
    <property type="molecule type" value="Genomic_DNA"/>
</dbReference>
<gene>
    <name evidence="1" type="ORF">DESME_08900</name>
</gene>
<dbReference type="NCBIfam" id="NF033394">
    <property type="entry name" value="capsid_maj_Podo"/>
    <property type="match status" value="1"/>
</dbReference>
<reference evidence="1 2" key="1">
    <citation type="submission" date="2013-12" db="EMBL/GenBank/DDBJ databases">
        <authorList>
            <consortium name="DOE Joint Genome Institute"/>
            <person name="Smidt H."/>
            <person name="Huntemann M."/>
            <person name="Han J."/>
            <person name="Chen A."/>
            <person name="Kyrpides N."/>
            <person name="Mavromatis K."/>
            <person name="Markowitz V."/>
            <person name="Palaniappan K."/>
            <person name="Ivanova N."/>
            <person name="Schaumberg A."/>
            <person name="Pati A."/>
            <person name="Liolios K."/>
            <person name="Nordberg H.P."/>
            <person name="Cantor M.N."/>
            <person name="Hua S.X."/>
            <person name="Woyke T."/>
        </authorList>
    </citation>
    <scope>NUCLEOTIDE SEQUENCE [LARGE SCALE GENOMIC DNA]</scope>
    <source>
        <strain evidence="2">DSM 15288</strain>
    </source>
</reference>
<evidence type="ECO:0000313" key="1">
    <source>
        <dbReference type="EMBL" id="AHF07169.1"/>
    </source>
</evidence>
<dbReference type="KEGG" id="dmt:DESME_08900"/>
<protein>
    <submittedName>
        <fullName evidence="1">2,3-dihydro-2,3-dihydroxybenzoate dehydrogenase</fullName>
    </submittedName>
</protein>
<proteinExistence type="predicted"/>
<sequence length="387" mass="41266">MGATLQTLDGILKNQYLAPLREQVNNDVVVLDLLDKDQDSVVGKNFTIPLHVGGNEGFASVAEGGILPTAGSQQYKECIVPQRYIYSTIEITGPTIKATKSDAGAFIRAVDSEMKGAAKDFKRQLNRMFWGDGTGILSVCGTTTTATTVNVASTKYIRVGMTVDILTSATGAVVANGVAVLSVPSSTTFTVASAVSTASTDAVYIHGSRNIEVMGLQGICSATLPIQTLDPATYAFWKANVLANGGTPRAITEALMQTAMDTTETNSDGSTKAILTSFGVRRAYQSLLTNTRQYMNTMDLKGGKKALDYNGLSLIADKDAPTGKVFFLDTDYLKVYQLSDIDWMQEDGAILSRVAGKDAYGATLYRYLELGCSARNAQTVLADITEA</sequence>
<dbReference type="SUPFAM" id="SSF56563">
    <property type="entry name" value="Major capsid protein gp5"/>
    <property type="match status" value="1"/>
</dbReference>
<evidence type="ECO:0000313" key="2">
    <source>
        <dbReference type="Proteomes" id="UP000010847"/>
    </source>
</evidence>
<dbReference type="HOGENOM" id="CLU_696071_0_0_9"/>
<keyword evidence="2" id="KW-1185">Reference proteome</keyword>
<dbReference type="RefSeq" id="WP_006719113.1">
    <property type="nucleotide sequence ID" value="NZ_CP007032.1"/>
</dbReference>
<organism evidence="1 2">
    <name type="scientific">Desulfitobacterium metallireducens DSM 15288</name>
    <dbReference type="NCBI Taxonomy" id="871968"/>
    <lineage>
        <taxon>Bacteria</taxon>
        <taxon>Bacillati</taxon>
        <taxon>Bacillota</taxon>
        <taxon>Clostridia</taxon>
        <taxon>Eubacteriales</taxon>
        <taxon>Desulfitobacteriaceae</taxon>
        <taxon>Desulfitobacterium</taxon>
    </lineage>
</organism>
<name>W0EDC1_9FIRM</name>
<dbReference type="Pfam" id="PF17236">
    <property type="entry name" value="SU10_MCP"/>
    <property type="match status" value="1"/>
</dbReference>
<dbReference type="OrthoDB" id="2560854at2"/>
<dbReference type="Proteomes" id="UP000010847">
    <property type="component" value="Chromosome"/>
</dbReference>
<dbReference type="STRING" id="871968.DESME_08900"/>
<dbReference type="eggNOG" id="ENOG5033GCX">
    <property type="taxonomic scope" value="Bacteria"/>
</dbReference>